<dbReference type="SMART" id="SM00360">
    <property type="entry name" value="RRM"/>
    <property type="match status" value="1"/>
</dbReference>
<gene>
    <name evidence="6" type="ORF">SARC_12914</name>
</gene>
<proteinExistence type="predicted"/>
<feature type="compositionally biased region" description="Polar residues" evidence="3">
    <location>
        <begin position="18"/>
        <end position="29"/>
    </location>
</feature>
<dbReference type="AlphaFoldDB" id="A0A0L0FCR3"/>
<evidence type="ECO:0000256" key="1">
    <source>
        <dbReference type="PROSITE-ProRule" id="PRU00176"/>
    </source>
</evidence>
<feature type="region of interest" description="Disordered" evidence="3">
    <location>
        <begin position="18"/>
        <end position="248"/>
    </location>
</feature>
<name>A0A0L0FCR3_9EUKA</name>
<feature type="zinc finger region" description="C3H1-type" evidence="2">
    <location>
        <begin position="348"/>
        <end position="373"/>
    </location>
</feature>
<protein>
    <recommendedName>
        <fullName evidence="8">C3H1-type domain-containing protein</fullName>
    </recommendedName>
</protein>
<dbReference type="InterPro" id="IPR012677">
    <property type="entry name" value="Nucleotide-bd_a/b_plait_sf"/>
</dbReference>
<dbReference type="GeneID" id="25913418"/>
<evidence type="ECO:0008006" key="8">
    <source>
        <dbReference type="Google" id="ProtNLM"/>
    </source>
</evidence>
<keyword evidence="2" id="KW-0862">Zinc</keyword>
<feature type="domain" description="C3H1-type" evidence="5">
    <location>
        <begin position="348"/>
        <end position="373"/>
    </location>
</feature>
<organism evidence="6 7">
    <name type="scientific">Sphaeroforma arctica JP610</name>
    <dbReference type="NCBI Taxonomy" id="667725"/>
    <lineage>
        <taxon>Eukaryota</taxon>
        <taxon>Ichthyosporea</taxon>
        <taxon>Ichthyophonida</taxon>
        <taxon>Sphaeroforma</taxon>
    </lineage>
</organism>
<evidence type="ECO:0000256" key="2">
    <source>
        <dbReference type="PROSITE-ProRule" id="PRU00723"/>
    </source>
</evidence>
<accession>A0A0L0FCR3</accession>
<feature type="compositionally biased region" description="Low complexity" evidence="3">
    <location>
        <begin position="47"/>
        <end position="59"/>
    </location>
</feature>
<evidence type="ECO:0000259" key="5">
    <source>
        <dbReference type="PROSITE" id="PS50103"/>
    </source>
</evidence>
<dbReference type="GO" id="GO:0008270">
    <property type="term" value="F:zinc ion binding"/>
    <property type="evidence" value="ECO:0007669"/>
    <property type="project" value="UniProtKB-KW"/>
</dbReference>
<evidence type="ECO:0000256" key="3">
    <source>
        <dbReference type="SAM" id="MobiDB-lite"/>
    </source>
</evidence>
<dbReference type="SUPFAM" id="SSF54928">
    <property type="entry name" value="RNA-binding domain, RBD"/>
    <property type="match status" value="1"/>
</dbReference>
<feature type="domain" description="RRM" evidence="4">
    <location>
        <begin position="256"/>
        <end position="326"/>
    </location>
</feature>
<dbReference type="Proteomes" id="UP000054560">
    <property type="component" value="Unassembled WGS sequence"/>
</dbReference>
<reference evidence="6 7" key="1">
    <citation type="submission" date="2011-02" db="EMBL/GenBank/DDBJ databases">
        <title>The Genome Sequence of Sphaeroforma arctica JP610.</title>
        <authorList>
            <consortium name="The Broad Institute Genome Sequencing Platform"/>
            <person name="Russ C."/>
            <person name="Cuomo C."/>
            <person name="Young S.K."/>
            <person name="Zeng Q."/>
            <person name="Gargeya S."/>
            <person name="Alvarado L."/>
            <person name="Berlin A."/>
            <person name="Chapman S.B."/>
            <person name="Chen Z."/>
            <person name="Freedman E."/>
            <person name="Gellesch M."/>
            <person name="Goldberg J."/>
            <person name="Griggs A."/>
            <person name="Gujja S."/>
            <person name="Heilman E."/>
            <person name="Heiman D."/>
            <person name="Howarth C."/>
            <person name="Mehta T."/>
            <person name="Neiman D."/>
            <person name="Pearson M."/>
            <person name="Roberts A."/>
            <person name="Saif S."/>
            <person name="Shea T."/>
            <person name="Shenoy N."/>
            <person name="Sisk P."/>
            <person name="Stolte C."/>
            <person name="Sykes S."/>
            <person name="White J."/>
            <person name="Yandava C."/>
            <person name="Burger G."/>
            <person name="Gray M.W."/>
            <person name="Holland P.W.H."/>
            <person name="King N."/>
            <person name="Lang F.B.F."/>
            <person name="Roger A.J."/>
            <person name="Ruiz-Trillo I."/>
            <person name="Haas B."/>
            <person name="Nusbaum C."/>
            <person name="Birren B."/>
        </authorList>
    </citation>
    <scope>NUCLEOTIDE SEQUENCE [LARGE SCALE GENOMIC DNA]</scope>
    <source>
        <strain evidence="6 7">JP610</strain>
    </source>
</reference>
<evidence type="ECO:0000259" key="4">
    <source>
        <dbReference type="PROSITE" id="PS50102"/>
    </source>
</evidence>
<dbReference type="InterPro" id="IPR035979">
    <property type="entry name" value="RBD_domain_sf"/>
</dbReference>
<dbReference type="InterPro" id="IPR000504">
    <property type="entry name" value="RRM_dom"/>
</dbReference>
<keyword evidence="7" id="KW-1185">Reference proteome</keyword>
<evidence type="ECO:0000313" key="6">
    <source>
        <dbReference type="EMBL" id="KNC74544.1"/>
    </source>
</evidence>
<dbReference type="PROSITE" id="PS50103">
    <property type="entry name" value="ZF_C3H1"/>
    <property type="match status" value="1"/>
</dbReference>
<dbReference type="GO" id="GO:0003723">
    <property type="term" value="F:RNA binding"/>
    <property type="evidence" value="ECO:0007669"/>
    <property type="project" value="UniProtKB-UniRule"/>
</dbReference>
<dbReference type="Gene3D" id="3.30.70.330">
    <property type="match status" value="1"/>
</dbReference>
<feature type="compositionally biased region" description="Basic and acidic residues" evidence="3">
    <location>
        <begin position="223"/>
        <end position="233"/>
    </location>
</feature>
<dbReference type="Pfam" id="PF00076">
    <property type="entry name" value="RRM_1"/>
    <property type="match status" value="1"/>
</dbReference>
<keyword evidence="2" id="KW-0479">Metal-binding</keyword>
<sequence>MANRALIAKLEQTMATTTANLNAHISNNMNRDKPPAAQPQNTPSAEQTQTPTPTQTQTTGDSGTPKADISIEDRDSTVLPNGDNEDVAGSNNSRKNKKNNTSSGQPNASTSTQAETSRSVEQTLNTQNDTGEGGETHADTDGVQTQAQQQPPQQQPQPQQHQPQQQQQRSAKEKTRNTPRSRKAIAADANGDGKSVKAVPSKNKNQTPSQAQPHTRTQPQPPRDARGDAKEGAEAAQAPAQEEEPPPVILTPSKAYVAFVKNIPSHYEQSNLTRIFKDCKVKHVSLNTSNGTAFVTVENAEMLEKALSINVQVSIGRFLVVSEARGKRPRIQSGGSRGGRKRSGGERSSIPVPCRYFASLGKCNKGNECRYLH</sequence>
<dbReference type="RefSeq" id="XP_014148446.1">
    <property type="nucleotide sequence ID" value="XM_014292971.1"/>
</dbReference>
<feature type="compositionally biased region" description="Polar residues" evidence="3">
    <location>
        <begin position="104"/>
        <end position="130"/>
    </location>
</feature>
<feature type="region of interest" description="Disordered" evidence="3">
    <location>
        <begin position="329"/>
        <end position="348"/>
    </location>
</feature>
<keyword evidence="2" id="KW-0863">Zinc-finger</keyword>
<dbReference type="PROSITE" id="PS50102">
    <property type="entry name" value="RRM"/>
    <property type="match status" value="1"/>
</dbReference>
<feature type="compositionally biased region" description="Low complexity" evidence="3">
    <location>
        <begin position="144"/>
        <end position="168"/>
    </location>
</feature>
<dbReference type="EMBL" id="KQ244307">
    <property type="protein sequence ID" value="KNC74544.1"/>
    <property type="molecule type" value="Genomic_DNA"/>
</dbReference>
<keyword evidence="1" id="KW-0694">RNA-binding</keyword>
<evidence type="ECO:0000313" key="7">
    <source>
        <dbReference type="Proteomes" id="UP000054560"/>
    </source>
</evidence>
<dbReference type="InterPro" id="IPR000571">
    <property type="entry name" value="Znf_CCCH"/>
</dbReference>